<evidence type="ECO:0000313" key="2">
    <source>
        <dbReference type="Proteomes" id="UP000217153"/>
    </source>
</evidence>
<keyword evidence="2" id="KW-1185">Reference proteome</keyword>
<gene>
    <name evidence="1" type="ORF">B1s21122_05405</name>
</gene>
<dbReference type="AlphaFoldDB" id="A0A249JZ04"/>
<dbReference type="Proteomes" id="UP000217153">
    <property type="component" value="Chromosome"/>
</dbReference>
<protein>
    <submittedName>
        <fullName evidence="1">Uncharacterized protein</fullName>
    </submittedName>
</protein>
<reference evidence="2" key="1">
    <citation type="submission" date="2016-10" db="EMBL/GenBank/DDBJ databases">
        <title>High microdiversification within the ubiquitous acI lineage of Actinobacteria.</title>
        <authorList>
            <person name="Neuenschwander S.M."/>
            <person name="Salcher M."/>
            <person name="Ghai R."/>
            <person name="Pernthaler J."/>
        </authorList>
    </citation>
    <scope>NUCLEOTIDE SEQUENCE [LARGE SCALE GENOMIC DNA]</scope>
</reference>
<accession>A0A249JZ04</accession>
<dbReference type="KEGG" id="abam:B1s21122_05405"/>
<evidence type="ECO:0000313" key="1">
    <source>
        <dbReference type="EMBL" id="ASY09754.1"/>
    </source>
</evidence>
<proteinExistence type="predicted"/>
<organism evidence="1 2">
    <name type="scientific">Candidatus Nanopelagicus limnae</name>
    <dbReference type="NCBI Taxonomy" id="1884634"/>
    <lineage>
        <taxon>Bacteria</taxon>
        <taxon>Bacillati</taxon>
        <taxon>Actinomycetota</taxon>
        <taxon>Actinomycetes</taxon>
        <taxon>Candidatus Nanopelagicales</taxon>
        <taxon>Candidatus Nanopelagicaceae</taxon>
        <taxon>Candidatus Nanopelagicus</taxon>
    </lineage>
</organism>
<name>A0A249JZ04_9ACTN</name>
<dbReference type="EMBL" id="CP016768">
    <property type="protein sequence ID" value="ASY09754.1"/>
    <property type="molecule type" value="Genomic_DNA"/>
</dbReference>
<sequence length="63" mass="6724">MIVKALTFILAPLSFLARSPQLALWNFIRVSARGGGGNFIEARGAIMFIFTGILSIKTAGQIG</sequence>